<gene>
    <name evidence="2" type="ORF">FLONG3_5995</name>
</gene>
<dbReference type="PANTHER" id="PTHR38167">
    <property type="entry name" value="C2H2-TYPE DOMAIN-CONTAINING PROTEIN"/>
    <property type="match status" value="1"/>
</dbReference>
<reference evidence="2 3" key="1">
    <citation type="journal article" date="2018" name="PLoS Pathog.">
        <title>Evolution of structural diversity of trichothecenes, a family of toxins produced by plant pathogenic and entomopathogenic fungi.</title>
        <authorList>
            <person name="Proctor R.H."/>
            <person name="McCormick S.P."/>
            <person name="Kim H.S."/>
            <person name="Cardoza R.E."/>
            <person name="Stanley A.M."/>
            <person name="Lindo L."/>
            <person name="Kelly A."/>
            <person name="Brown D.W."/>
            <person name="Lee T."/>
            <person name="Vaughan M.M."/>
            <person name="Alexander N.J."/>
            <person name="Busman M."/>
            <person name="Gutierrez S."/>
        </authorList>
    </citation>
    <scope>NUCLEOTIDE SEQUENCE [LARGE SCALE GENOMIC DNA]</scope>
    <source>
        <strain evidence="2 3">NRRL 20695</strain>
    </source>
</reference>
<evidence type="ECO:0000313" key="3">
    <source>
        <dbReference type="Proteomes" id="UP000266234"/>
    </source>
</evidence>
<dbReference type="STRING" id="694270.A0A395SQZ5"/>
<dbReference type="PANTHER" id="PTHR38167:SF1">
    <property type="entry name" value="C2H2-TYPE DOMAIN-CONTAINING PROTEIN"/>
    <property type="match status" value="1"/>
</dbReference>
<evidence type="ECO:0000256" key="1">
    <source>
        <dbReference type="SAM" id="MobiDB-lite"/>
    </source>
</evidence>
<dbReference type="Proteomes" id="UP000266234">
    <property type="component" value="Unassembled WGS sequence"/>
</dbReference>
<evidence type="ECO:0000313" key="2">
    <source>
        <dbReference type="EMBL" id="RGP74883.1"/>
    </source>
</evidence>
<organism evidence="2 3">
    <name type="scientific">Fusarium longipes</name>
    <dbReference type="NCBI Taxonomy" id="694270"/>
    <lineage>
        <taxon>Eukaryota</taxon>
        <taxon>Fungi</taxon>
        <taxon>Dikarya</taxon>
        <taxon>Ascomycota</taxon>
        <taxon>Pezizomycotina</taxon>
        <taxon>Sordariomycetes</taxon>
        <taxon>Hypocreomycetidae</taxon>
        <taxon>Hypocreales</taxon>
        <taxon>Nectriaceae</taxon>
        <taxon>Fusarium</taxon>
    </lineage>
</organism>
<dbReference type="AlphaFoldDB" id="A0A395SQZ5"/>
<feature type="region of interest" description="Disordered" evidence="1">
    <location>
        <begin position="71"/>
        <end position="127"/>
    </location>
</feature>
<accession>A0A395SQZ5</accession>
<keyword evidence="3" id="KW-1185">Reference proteome</keyword>
<feature type="compositionally biased region" description="Acidic residues" evidence="1">
    <location>
        <begin position="108"/>
        <end position="127"/>
    </location>
</feature>
<sequence length="127" mass="14372">MMNSNVTDVRIGELEVDYDADVWADHEENCHGIDFWADHDDGFGEIDTPEMREEMPDGFSWSCCSKLGGSKGCTKWKHQADPDQSKRGGYVPAGSDMRKNAGLHLPIDDDDNDEDEQDEDEDEEEDE</sequence>
<proteinExistence type="predicted"/>
<comment type="caution">
    <text evidence="2">The sequence shown here is derived from an EMBL/GenBank/DDBJ whole genome shotgun (WGS) entry which is preliminary data.</text>
</comment>
<dbReference type="OrthoDB" id="5422613at2759"/>
<name>A0A395SQZ5_9HYPO</name>
<dbReference type="EMBL" id="PXOG01000129">
    <property type="protein sequence ID" value="RGP74883.1"/>
    <property type="molecule type" value="Genomic_DNA"/>
</dbReference>
<protein>
    <submittedName>
        <fullName evidence="2">Uncharacterized protein</fullName>
    </submittedName>
</protein>